<proteinExistence type="predicted"/>
<dbReference type="SUPFAM" id="SSF57667">
    <property type="entry name" value="beta-beta-alpha zinc fingers"/>
    <property type="match status" value="1"/>
</dbReference>
<evidence type="ECO:0000256" key="2">
    <source>
        <dbReference type="ARBA" id="ARBA00022737"/>
    </source>
</evidence>
<sequence length="270" mass="29600">MTGIAAASFFSNICRFGGCGLHFESLAELIVHIEDNHIDTDPRQLEKQEQQQPTYIALSYINRFMTEAARREHHDSLKRKVQPKLSLTGCLPRGANMSNPPRHSSGNLTPPVTPPITPSSSFRSSTPTECQRYQVPRQERSPDTDQSPKALQVPLWEELQDVSGPEAPHHQLPPARLGRCHPQAAAVGLSASTRPSSSAGCSSRAVCGLQCQIALPSLSIEIELLVYENLVLIILSIAPPSPACLKWCPVSNIHTSFLLFSSTLLFDCML</sequence>
<dbReference type="InterPro" id="IPR051580">
    <property type="entry name" value="ZnF-Chromatin_assoc"/>
</dbReference>
<protein>
    <submittedName>
        <fullName evidence="7">JAZF zinc finger 1b</fullName>
    </submittedName>
</protein>
<evidence type="ECO:0000256" key="5">
    <source>
        <dbReference type="SAM" id="MobiDB-lite"/>
    </source>
</evidence>
<keyword evidence="4" id="KW-0862">Zinc</keyword>
<dbReference type="Proteomes" id="UP000265140">
    <property type="component" value="Chromosome 20"/>
</dbReference>
<keyword evidence="1" id="KW-0479">Metal-binding</keyword>
<feature type="domain" description="C2H2-type" evidence="6">
    <location>
        <begin position="14"/>
        <end position="37"/>
    </location>
</feature>
<dbReference type="Gene3D" id="3.30.160.60">
    <property type="entry name" value="Classic Zinc Finger"/>
    <property type="match status" value="1"/>
</dbReference>
<dbReference type="PANTHER" id="PTHR23057">
    <property type="entry name" value="JUXTAPOSED WITH ANOTHER ZINC FINGER PROTEIN 1"/>
    <property type="match status" value="1"/>
</dbReference>
<accession>A0AAY5KRC4</accession>
<dbReference type="GO" id="GO:0008270">
    <property type="term" value="F:zinc ion binding"/>
    <property type="evidence" value="ECO:0007669"/>
    <property type="project" value="UniProtKB-KW"/>
</dbReference>
<dbReference type="InterPro" id="IPR013087">
    <property type="entry name" value="Znf_C2H2_type"/>
</dbReference>
<dbReference type="FunFam" id="3.30.160.60:FF:000619">
    <property type="entry name" value="juxtaposed with another zinc finger protein 1"/>
    <property type="match status" value="1"/>
</dbReference>
<dbReference type="InterPro" id="IPR036236">
    <property type="entry name" value="Znf_C2H2_sf"/>
</dbReference>
<dbReference type="Ensembl" id="ENSELUT00000099857.1">
    <property type="protein sequence ID" value="ENSELUP00000089037.1"/>
    <property type="gene ID" value="ENSELUG00000044067.1"/>
</dbReference>
<evidence type="ECO:0000259" key="6">
    <source>
        <dbReference type="PROSITE" id="PS00028"/>
    </source>
</evidence>
<reference evidence="7" key="2">
    <citation type="submission" date="2025-08" db="UniProtKB">
        <authorList>
            <consortium name="Ensembl"/>
        </authorList>
    </citation>
    <scope>IDENTIFICATION</scope>
</reference>
<evidence type="ECO:0000256" key="1">
    <source>
        <dbReference type="ARBA" id="ARBA00022723"/>
    </source>
</evidence>
<keyword evidence="8" id="KW-1185">Reference proteome</keyword>
<organism evidence="7 8">
    <name type="scientific">Esox lucius</name>
    <name type="common">Northern pike</name>
    <dbReference type="NCBI Taxonomy" id="8010"/>
    <lineage>
        <taxon>Eukaryota</taxon>
        <taxon>Metazoa</taxon>
        <taxon>Chordata</taxon>
        <taxon>Craniata</taxon>
        <taxon>Vertebrata</taxon>
        <taxon>Euteleostomi</taxon>
        <taxon>Actinopterygii</taxon>
        <taxon>Neopterygii</taxon>
        <taxon>Teleostei</taxon>
        <taxon>Protacanthopterygii</taxon>
        <taxon>Esociformes</taxon>
        <taxon>Esocidae</taxon>
        <taxon>Esox</taxon>
    </lineage>
</organism>
<name>A0AAY5KRC4_ESOLU</name>
<dbReference type="GeneTree" id="ENSGT00390000003635"/>
<gene>
    <name evidence="7" type="primary">JAZF1</name>
</gene>
<keyword evidence="3" id="KW-0863">Zinc-finger</keyword>
<dbReference type="PROSITE" id="PS00028">
    <property type="entry name" value="ZINC_FINGER_C2H2_1"/>
    <property type="match status" value="1"/>
</dbReference>
<feature type="compositionally biased region" description="Polar residues" evidence="5">
    <location>
        <begin position="96"/>
        <end position="108"/>
    </location>
</feature>
<reference evidence="7 8" key="1">
    <citation type="submission" date="2020-02" db="EMBL/GenBank/DDBJ databases">
        <title>Esox lucius (northern pike) genome, fEsoLuc1, primary haplotype.</title>
        <authorList>
            <person name="Myers G."/>
            <person name="Karagic N."/>
            <person name="Meyer A."/>
            <person name="Pippel M."/>
            <person name="Reichard M."/>
            <person name="Winkler S."/>
            <person name="Tracey A."/>
            <person name="Sims Y."/>
            <person name="Howe K."/>
            <person name="Rhie A."/>
            <person name="Formenti G."/>
            <person name="Durbin R."/>
            <person name="Fedrigo O."/>
            <person name="Jarvis E.D."/>
        </authorList>
    </citation>
    <scope>NUCLEOTIDE SEQUENCE [LARGE SCALE GENOMIC DNA]</scope>
</reference>
<evidence type="ECO:0000256" key="4">
    <source>
        <dbReference type="ARBA" id="ARBA00022833"/>
    </source>
</evidence>
<dbReference type="AlphaFoldDB" id="A0AAY5KRC4"/>
<keyword evidence="2" id="KW-0677">Repeat</keyword>
<evidence type="ECO:0000313" key="7">
    <source>
        <dbReference type="Ensembl" id="ENSELUP00000089037.1"/>
    </source>
</evidence>
<evidence type="ECO:0000256" key="3">
    <source>
        <dbReference type="ARBA" id="ARBA00022771"/>
    </source>
</evidence>
<dbReference type="GO" id="GO:0005634">
    <property type="term" value="C:nucleus"/>
    <property type="evidence" value="ECO:0007669"/>
    <property type="project" value="TreeGrafter"/>
</dbReference>
<dbReference type="PANTHER" id="PTHR23057:SF0">
    <property type="entry name" value="JUXTAPOSED WITH ANOTHER ZINC FINGER PROTEIN 1"/>
    <property type="match status" value="1"/>
</dbReference>
<feature type="region of interest" description="Disordered" evidence="5">
    <location>
        <begin position="71"/>
        <end position="149"/>
    </location>
</feature>
<reference evidence="7" key="3">
    <citation type="submission" date="2025-09" db="UniProtKB">
        <authorList>
            <consortium name="Ensembl"/>
        </authorList>
    </citation>
    <scope>IDENTIFICATION</scope>
</reference>
<feature type="compositionally biased region" description="Low complexity" evidence="5">
    <location>
        <begin position="118"/>
        <end position="128"/>
    </location>
</feature>
<evidence type="ECO:0000313" key="8">
    <source>
        <dbReference type="Proteomes" id="UP000265140"/>
    </source>
</evidence>